<accession>A0A8T0J1L8</accession>
<keyword evidence="3" id="KW-1185">Reference proteome</keyword>
<reference evidence="2" key="1">
    <citation type="submission" date="2020-06" db="EMBL/GenBank/DDBJ databases">
        <title>WGS assembly of Ceratodon purpureus strain R40.</title>
        <authorList>
            <person name="Carey S.B."/>
            <person name="Jenkins J."/>
            <person name="Shu S."/>
            <person name="Lovell J.T."/>
            <person name="Sreedasyam A."/>
            <person name="Maumus F."/>
            <person name="Tiley G.P."/>
            <person name="Fernandez-Pozo N."/>
            <person name="Barry K."/>
            <person name="Chen C."/>
            <person name="Wang M."/>
            <person name="Lipzen A."/>
            <person name="Daum C."/>
            <person name="Saski C.A."/>
            <person name="Payton A.C."/>
            <person name="Mcbreen J.C."/>
            <person name="Conrad R.E."/>
            <person name="Kollar L.M."/>
            <person name="Olsson S."/>
            <person name="Huttunen S."/>
            <person name="Landis J.B."/>
            <person name="Wickett N.J."/>
            <person name="Johnson M.G."/>
            <person name="Rensing S.A."/>
            <person name="Grimwood J."/>
            <person name="Schmutz J."/>
            <person name="Mcdaniel S.F."/>
        </authorList>
    </citation>
    <scope>NUCLEOTIDE SEQUENCE</scope>
    <source>
        <strain evidence="2">R40</strain>
    </source>
</reference>
<name>A0A8T0J1L8_CERPU</name>
<feature type="region of interest" description="Disordered" evidence="1">
    <location>
        <begin position="81"/>
        <end position="105"/>
    </location>
</feature>
<evidence type="ECO:0000256" key="1">
    <source>
        <dbReference type="SAM" id="MobiDB-lite"/>
    </source>
</evidence>
<organism evidence="2 3">
    <name type="scientific">Ceratodon purpureus</name>
    <name type="common">Fire moss</name>
    <name type="synonym">Dicranum purpureum</name>
    <dbReference type="NCBI Taxonomy" id="3225"/>
    <lineage>
        <taxon>Eukaryota</taxon>
        <taxon>Viridiplantae</taxon>
        <taxon>Streptophyta</taxon>
        <taxon>Embryophyta</taxon>
        <taxon>Bryophyta</taxon>
        <taxon>Bryophytina</taxon>
        <taxon>Bryopsida</taxon>
        <taxon>Dicranidae</taxon>
        <taxon>Pseudoditrichales</taxon>
        <taxon>Ditrichaceae</taxon>
        <taxon>Ceratodon</taxon>
    </lineage>
</organism>
<evidence type="ECO:0000313" key="3">
    <source>
        <dbReference type="Proteomes" id="UP000822688"/>
    </source>
</evidence>
<dbReference type="AlphaFoldDB" id="A0A8T0J1L8"/>
<protein>
    <submittedName>
        <fullName evidence="2">Uncharacterized protein</fullName>
    </submittedName>
</protein>
<gene>
    <name evidence="2" type="ORF">KC19_2G278100</name>
</gene>
<proteinExistence type="predicted"/>
<comment type="caution">
    <text evidence="2">The sequence shown here is derived from an EMBL/GenBank/DDBJ whole genome shotgun (WGS) entry which is preliminary data.</text>
</comment>
<dbReference type="Proteomes" id="UP000822688">
    <property type="component" value="Chromosome 2"/>
</dbReference>
<evidence type="ECO:0000313" key="2">
    <source>
        <dbReference type="EMBL" id="KAG0588916.1"/>
    </source>
</evidence>
<dbReference type="EMBL" id="CM026422">
    <property type="protein sequence ID" value="KAG0588916.1"/>
    <property type="molecule type" value="Genomic_DNA"/>
</dbReference>
<sequence length="105" mass="12119">MRCRYQLQSQETHDCRLQLASRRRPKITSSELQEHIPVLIATRFFSIKLLKVMYTYFSVLDYPNAEQINQCLTAASFEACSSTSSSPSRWSRPSSNIAPPFDDRL</sequence>
<feature type="compositionally biased region" description="Low complexity" evidence="1">
    <location>
        <begin position="81"/>
        <end position="95"/>
    </location>
</feature>